<dbReference type="Pfam" id="PF01794">
    <property type="entry name" value="Ferric_reduct"/>
    <property type="match status" value="1"/>
</dbReference>
<dbReference type="GO" id="GO:0005886">
    <property type="term" value="C:plasma membrane"/>
    <property type="evidence" value="ECO:0007669"/>
    <property type="project" value="TreeGrafter"/>
</dbReference>
<dbReference type="InterPro" id="IPR039261">
    <property type="entry name" value="FNR_nucleotide-bd"/>
</dbReference>
<keyword evidence="2" id="KW-0813">Transport</keyword>
<evidence type="ECO:0000259" key="9">
    <source>
        <dbReference type="Pfam" id="PF01794"/>
    </source>
</evidence>
<feature type="transmembrane region" description="Helical" evidence="7">
    <location>
        <begin position="382"/>
        <end position="402"/>
    </location>
</feature>
<dbReference type="CDD" id="cd06186">
    <property type="entry name" value="NOX_Duox_like_FAD_NADP"/>
    <property type="match status" value="1"/>
</dbReference>
<feature type="transmembrane region" description="Helical" evidence="7">
    <location>
        <begin position="353"/>
        <end position="375"/>
    </location>
</feature>
<evidence type="ECO:0000256" key="1">
    <source>
        <dbReference type="ARBA" id="ARBA00004141"/>
    </source>
</evidence>
<dbReference type="GO" id="GO:0006879">
    <property type="term" value="P:intracellular iron ion homeostasis"/>
    <property type="evidence" value="ECO:0007669"/>
    <property type="project" value="TreeGrafter"/>
</dbReference>
<dbReference type="EMBL" id="CAJVPA010000088">
    <property type="protein sequence ID" value="CAG8309591.1"/>
    <property type="molecule type" value="Genomic_DNA"/>
</dbReference>
<dbReference type="InterPro" id="IPR051410">
    <property type="entry name" value="Ferric/Cupric_Reductase"/>
</dbReference>
<organism evidence="10 11">
    <name type="scientific">Penicillium salamii</name>
    <dbReference type="NCBI Taxonomy" id="1612424"/>
    <lineage>
        <taxon>Eukaryota</taxon>
        <taxon>Fungi</taxon>
        <taxon>Dikarya</taxon>
        <taxon>Ascomycota</taxon>
        <taxon>Pezizomycotina</taxon>
        <taxon>Eurotiomycetes</taxon>
        <taxon>Eurotiomycetidae</taxon>
        <taxon>Eurotiales</taxon>
        <taxon>Aspergillaceae</taxon>
        <taxon>Penicillium</taxon>
    </lineage>
</organism>
<feature type="chain" id="PRO_5040813762" description="Ferric oxidoreductase domain-containing protein" evidence="8">
    <location>
        <begin position="20"/>
        <end position="705"/>
    </location>
</feature>
<dbReference type="Proteomes" id="UP001152646">
    <property type="component" value="Unassembled WGS sequence"/>
</dbReference>
<dbReference type="OrthoDB" id="167398at2759"/>
<dbReference type="GO" id="GO:0006826">
    <property type="term" value="P:iron ion transport"/>
    <property type="evidence" value="ECO:0007669"/>
    <property type="project" value="TreeGrafter"/>
</dbReference>
<dbReference type="SFLD" id="SFLDS00052">
    <property type="entry name" value="Ferric_Reductase_Domain"/>
    <property type="match status" value="1"/>
</dbReference>
<dbReference type="PANTHER" id="PTHR32361">
    <property type="entry name" value="FERRIC/CUPRIC REDUCTASE TRANSMEMBRANE COMPONENT"/>
    <property type="match status" value="1"/>
</dbReference>
<feature type="transmembrane region" description="Helical" evidence="7">
    <location>
        <begin position="239"/>
        <end position="257"/>
    </location>
</feature>
<reference evidence="10" key="1">
    <citation type="submission" date="2021-07" db="EMBL/GenBank/DDBJ databases">
        <authorList>
            <person name="Branca A.L. A."/>
        </authorList>
    </citation>
    <scope>NUCLEOTIDE SEQUENCE</scope>
</reference>
<feature type="transmembrane region" description="Helical" evidence="7">
    <location>
        <begin position="316"/>
        <end position="341"/>
    </location>
</feature>
<evidence type="ECO:0000256" key="2">
    <source>
        <dbReference type="ARBA" id="ARBA00022448"/>
    </source>
</evidence>
<keyword evidence="8" id="KW-0732">Signal</keyword>
<dbReference type="GO" id="GO:0000293">
    <property type="term" value="F:ferric-chelate reductase activity"/>
    <property type="evidence" value="ECO:0007669"/>
    <property type="project" value="TreeGrafter"/>
</dbReference>
<dbReference type="PANTHER" id="PTHR32361:SF9">
    <property type="entry name" value="FERRIC REDUCTASE TRANSMEMBRANE COMPONENT 3-RELATED"/>
    <property type="match status" value="1"/>
</dbReference>
<dbReference type="InterPro" id="IPR013130">
    <property type="entry name" value="Fe3_Rdtase_TM_dom"/>
</dbReference>
<proteinExistence type="predicted"/>
<sequence length="705" mass="78710">MCVFNTLITLSILVSPAISTDLKDLTGRPGHGLIGYGISVYDPICATTCAEVVPTTLQCRKSDEDGSYLSTPSPECLASNEPFLTSMAWCIHVHCGSEVDVSKIESWWRLNIPGRQVDQPLPRLTYQHALSLIKEPPTEILEKGALLNRTVRVSNESYSAHQHQQIVYENVQTNSSKYGLIIFITGCVAPVFISLIRFLPLPSQFFIALNAHLIDPPLAGKHHAVPVLSAGIVPTRGQALFIAYIVIANIILSSVGYQVSRPGTMHPNLSYQLAAWVSNRLGVLSFANLPLLILYSGRNNILLWMTDWSRSTFLLIHRWIAFICTLQACLHSLIYLALVIWEKDHEIKSHLAFWYWGIIATLAFSLIFPFSILPLRRVAYELFLILHIAFAILAMVGSWYHIKYRYDKQWGFETWLYMAMAIWGFDRLMRLARIARFGPKRAFVTEVDDRYLRIEIPNVTCRGHAYFCFPTLTWRFWDSHPFSIIPKTDFHESDLTVQPKNGSNSVSEALRADTQPKALFSTPPISFASESRGIVLYVGRHTGMTSLLASRAGSIPGLPVFIESAPSNPLGTAGHYQPTAEYPNTICIVGGVGITAFLPFLLSQSSIQTMGARTKLYWGSRSQALVDSVRSEVGLQWSHIDQEVSVGQRFDIKRVLSDELLQSGSTGTTVMVCGPPSMSDDVRFHVAAFGRHGAKVRLADESFGW</sequence>
<evidence type="ECO:0000256" key="6">
    <source>
        <dbReference type="ARBA" id="ARBA00023136"/>
    </source>
</evidence>
<protein>
    <recommendedName>
        <fullName evidence="9">Ferric oxidoreductase domain-containing protein</fullName>
    </recommendedName>
</protein>
<dbReference type="Gene3D" id="3.40.50.80">
    <property type="entry name" value="Nucleotide-binding domain of ferredoxin-NADP reductase (FNR) module"/>
    <property type="match status" value="1"/>
</dbReference>
<keyword evidence="4 7" id="KW-1133">Transmembrane helix</keyword>
<comment type="caution">
    <text evidence="10">The sequence shown here is derived from an EMBL/GenBank/DDBJ whole genome shotgun (WGS) entry which is preliminary data.</text>
</comment>
<keyword evidence="6 7" id="KW-0472">Membrane</keyword>
<keyword evidence="3 7" id="KW-0812">Transmembrane</keyword>
<evidence type="ECO:0000256" key="5">
    <source>
        <dbReference type="ARBA" id="ARBA00023065"/>
    </source>
</evidence>
<gene>
    <name evidence="10" type="ORF">PSALAMII_LOCUS2105</name>
</gene>
<evidence type="ECO:0000256" key="4">
    <source>
        <dbReference type="ARBA" id="ARBA00022989"/>
    </source>
</evidence>
<dbReference type="SUPFAM" id="SSF52343">
    <property type="entry name" value="Ferredoxin reductase-like, C-terminal NADP-linked domain"/>
    <property type="match status" value="1"/>
</dbReference>
<evidence type="ECO:0000313" key="11">
    <source>
        <dbReference type="Proteomes" id="UP001152646"/>
    </source>
</evidence>
<feature type="domain" description="Ferric oxidoreductase" evidence="9">
    <location>
        <begin position="281"/>
        <end position="396"/>
    </location>
</feature>
<dbReference type="AlphaFoldDB" id="A0A9W4INL9"/>
<feature type="signal peptide" evidence="8">
    <location>
        <begin position="1"/>
        <end position="19"/>
    </location>
</feature>
<evidence type="ECO:0000256" key="8">
    <source>
        <dbReference type="SAM" id="SignalP"/>
    </source>
</evidence>
<feature type="transmembrane region" description="Helical" evidence="7">
    <location>
        <begin position="178"/>
        <end position="199"/>
    </location>
</feature>
<evidence type="ECO:0000313" key="10">
    <source>
        <dbReference type="EMBL" id="CAG8309591.1"/>
    </source>
</evidence>
<keyword evidence="5" id="KW-0406">Ion transport</keyword>
<accession>A0A9W4INL9</accession>
<evidence type="ECO:0000256" key="7">
    <source>
        <dbReference type="SAM" id="Phobius"/>
    </source>
</evidence>
<dbReference type="GO" id="GO:0015677">
    <property type="term" value="P:copper ion import"/>
    <property type="evidence" value="ECO:0007669"/>
    <property type="project" value="TreeGrafter"/>
</dbReference>
<feature type="transmembrane region" description="Helical" evidence="7">
    <location>
        <begin position="277"/>
        <end position="295"/>
    </location>
</feature>
<name>A0A9W4INL9_9EURO</name>
<evidence type="ECO:0000256" key="3">
    <source>
        <dbReference type="ARBA" id="ARBA00022692"/>
    </source>
</evidence>
<comment type="subcellular location">
    <subcellularLocation>
        <location evidence="1">Membrane</location>
        <topology evidence="1">Multi-pass membrane protein</topology>
    </subcellularLocation>
</comment>